<dbReference type="InterPro" id="IPR000515">
    <property type="entry name" value="MetI-like"/>
</dbReference>
<dbReference type="GO" id="GO:0055085">
    <property type="term" value="P:transmembrane transport"/>
    <property type="evidence" value="ECO:0007669"/>
    <property type="project" value="InterPro"/>
</dbReference>
<dbReference type="PANTHER" id="PTHR30151">
    <property type="entry name" value="ALKANE SULFONATE ABC TRANSPORTER-RELATED, MEMBRANE SUBUNIT"/>
    <property type="match status" value="1"/>
</dbReference>
<keyword evidence="6 7" id="KW-0472">Membrane</keyword>
<evidence type="ECO:0000256" key="6">
    <source>
        <dbReference type="ARBA" id="ARBA00023136"/>
    </source>
</evidence>
<comment type="caution">
    <text evidence="9">The sequence shown here is derived from an EMBL/GenBank/DDBJ whole genome shotgun (WGS) entry which is preliminary data.</text>
</comment>
<keyword evidence="4 7" id="KW-0812">Transmembrane</keyword>
<feature type="transmembrane region" description="Helical" evidence="7">
    <location>
        <begin position="93"/>
        <end position="113"/>
    </location>
</feature>
<dbReference type="InterPro" id="IPR035906">
    <property type="entry name" value="MetI-like_sf"/>
</dbReference>
<keyword evidence="2 7" id="KW-0813">Transport</keyword>
<feature type="transmembrane region" description="Helical" evidence="7">
    <location>
        <begin position="217"/>
        <end position="235"/>
    </location>
</feature>
<feature type="transmembrane region" description="Helical" evidence="7">
    <location>
        <begin position="59"/>
        <end position="81"/>
    </location>
</feature>
<dbReference type="GO" id="GO:0005886">
    <property type="term" value="C:plasma membrane"/>
    <property type="evidence" value="ECO:0007669"/>
    <property type="project" value="UniProtKB-SubCell"/>
</dbReference>
<gene>
    <name evidence="9" type="ORF">ENS29_14555</name>
</gene>
<feature type="domain" description="ABC transmembrane type-1" evidence="8">
    <location>
        <begin position="55"/>
        <end position="243"/>
    </location>
</feature>
<proteinExistence type="inferred from homology"/>
<dbReference type="PROSITE" id="PS50928">
    <property type="entry name" value="ABC_TM1"/>
    <property type="match status" value="1"/>
</dbReference>
<name>A0A7C4RTX3_9BACT</name>
<keyword evidence="5 7" id="KW-1133">Transmembrane helix</keyword>
<organism evidence="9">
    <name type="scientific">Desulfatirhabdium butyrativorans</name>
    <dbReference type="NCBI Taxonomy" id="340467"/>
    <lineage>
        <taxon>Bacteria</taxon>
        <taxon>Pseudomonadati</taxon>
        <taxon>Thermodesulfobacteriota</taxon>
        <taxon>Desulfobacteria</taxon>
        <taxon>Desulfobacterales</taxon>
        <taxon>Desulfatirhabdiaceae</taxon>
        <taxon>Desulfatirhabdium</taxon>
    </lineage>
</organism>
<comment type="subcellular location">
    <subcellularLocation>
        <location evidence="1 7">Cell membrane</location>
        <topology evidence="1 7">Multi-pass membrane protein</topology>
    </subcellularLocation>
</comment>
<keyword evidence="3" id="KW-1003">Cell membrane</keyword>
<evidence type="ECO:0000256" key="4">
    <source>
        <dbReference type="ARBA" id="ARBA00022692"/>
    </source>
</evidence>
<dbReference type="Pfam" id="PF00528">
    <property type="entry name" value="BPD_transp_1"/>
    <property type="match status" value="1"/>
</dbReference>
<dbReference type="AlphaFoldDB" id="A0A7C4RTX3"/>
<evidence type="ECO:0000256" key="1">
    <source>
        <dbReference type="ARBA" id="ARBA00004651"/>
    </source>
</evidence>
<protein>
    <submittedName>
        <fullName evidence="9">ABC transporter permease subunit</fullName>
    </submittedName>
</protein>
<evidence type="ECO:0000256" key="7">
    <source>
        <dbReference type="RuleBase" id="RU363032"/>
    </source>
</evidence>
<evidence type="ECO:0000313" key="9">
    <source>
        <dbReference type="EMBL" id="HGU34045.1"/>
    </source>
</evidence>
<sequence>MLRNRMVQFLLLYVLALAGLLGLKYGLGLSDYIIPPFLEICRTGLDVTPRYVAHVLNTLSIAILGHAISLLLAFAIGMLAAGKSAIAALVKTAAYNVQSYPIVAVAPIIFILLGDGLLSRLIISVMICYFPLLLTVMGVLSEPVEDIEHFYRMTGHICWGLQVRVRMFENIGKLTTVAVGSATMAMVGTIVSEFIASNAGIGYSIRVALYQSDMAKIITALLWIGVATSLYLILVEWIGNLIHRRVAA</sequence>
<evidence type="ECO:0000256" key="2">
    <source>
        <dbReference type="ARBA" id="ARBA00022448"/>
    </source>
</evidence>
<dbReference type="EMBL" id="DSUH01000331">
    <property type="protein sequence ID" value="HGU34045.1"/>
    <property type="molecule type" value="Genomic_DNA"/>
</dbReference>
<evidence type="ECO:0000259" key="8">
    <source>
        <dbReference type="PROSITE" id="PS50928"/>
    </source>
</evidence>
<evidence type="ECO:0000256" key="5">
    <source>
        <dbReference type="ARBA" id="ARBA00022989"/>
    </source>
</evidence>
<comment type="similarity">
    <text evidence="7">Belongs to the binding-protein-dependent transport system permease family.</text>
</comment>
<accession>A0A7C4RTX3</accession>
<feature type="transmembrane region" description="Helical" evidence="7">
    <location>
        <begin position="119"/>
        <end position="140"/>
    </location>
</feature>
<feature type="transmembrane region" description="Helical" evidence="7">
    <location>
        <begin position="174"/>
        <end position="197"/>
    </location>
</feature>
<reference evidence="9" key="1">
    <citation type="journal article" date="2020" name="mSystems">
        <title>Genome- and Community-Level Interaction Insights into Carbon Utilization and Element Cycling Functions of Hydrothermarchaeota in Hydrothermal Sediment.</title>
        <authorList>
            <person name="Zhou Z."/>
            <person name="Liu Y."/>
            <person name="Xu W."/>
            <person name="Pan J."/>
            <person name="Luo Z.H."/>
            <person name="Li M."/>
        </authorList>
    </citation>
    <scope>NUCLEOTIDE SEQUENCE [LARGE SCALE GENOMIC DNA]</scope>
    <source>
        <strain evidence="9">SpSt-477</strain>
    </source>
</reference>
<dbReference type="SUPFAM" id="SSF161098">
    <property type="entry name" value="MetI-like"/>
    <property type="match status" value="1"/>
</dbReference>
<dbReference type="PANTHER" id="PTHR30151:SF0">
    <property type="entry name" value="ABC TRANSPORTER PERMEASE PROTEIN MJ0413-RELATED"/>
    <property type="match status" value="1"/>
</dbReference>
<evidence type="ECO:0000256" key="3">
    <source>
        <dbReference type="ARBA" id="ARBA00022475"/>
    </source>
</evidence>